<dbReference type="SUPFAM" id="SSF53756">
    <property type="entry name" value="UDP-Glycosyltransferase/glycogen phosphorylase"/>
    <property type="match status" value="1"/>
</dbReference>
<proteinExistence type="predicted"/>
<dbReference type="Pfam" id="PF13692">
    <property type="entry name" value="Glyco_trans_1_4"/>
    <property type="match status" value="1"/>
</dbReference>
<sequence length="368" mass="42401">MNILINASNLKVGGGLQVANTIIGGLNKFAQHNFVVVVSNKVQLPPWSMLDFPFIQIVEYNKNGSILNAFLGRDSFLDKLVEKHHIERVFTIFGPSYWRPKVKHICGFAYPHYIYKDSPFWNIISWKQKVRFLIVLPLIKYAFQHTVDYFVTENKDVTEGVKKIFKTNNVFTVTNFYNSVFDDPNLWDRSIKLPVFDGITLLTIASNYPHKNLAIIKDVCKCLKIRYPSFKFRFVLTIDKSAFPEINKCTEVLVLGKVDISQCPFLYEQSDIMFLPTLLECFSASYPEAMRMGKPIMTSSIGFAKGLCGKAAIYFDALNAKEIADKIYRLSMDSTLKERLIIEEIKQLAEYDNNIQRLEKYMQIIESI</sequence>
<dbReference type="Proteomes" id="UP000646484">
    <property type="component" value="Unassembled WGS sequence"/>
</dbReference>
<protein>
    <submittedName>
        <fullName evidence="3">Glycosyltransferase</fullName>
    </submittedName>
</protein>
<organism evidence="3 4">
    <name type="scientific">Butyricimonas hominis</name>
    <dbReference type="NCBI Taxonomy" id="2763032"/>
    <lineage>
        <taxon>Bacteria</taxon>
        <taxon>Pseudomonadati</taxon>
        <taxon>Bacteroidota</taxon>
        <taxon>Bacteroidia</taxon>
        <taxon>Bacteroidales</taxon>
        <taxon>Odoribacteraceae</taxon>
        <taxon>Butyricimonas</taxon>
    </lineage>
</organism>
<keyword evidence="4" id="KW-1185">Reference proteome</keyword>
<keyword evidence="2" id="KW-0175">Coiled coil</keyword>
<evidence type="ECO:0000256" key="2">
    <source>
        <dbReference type="SAM" id="Coils"/>
    </source>
</evidence>
<dbReference type="EMBL" id="JACOOH010000005">
    <property type="protein sequence ID" value="MBC5621850.1"/>
    <property type="molecule type" value="Genomic_DNA"/>
</dbReference>
<dbReference type="Gene3D" id="3.40.50.2000">
    <property type="entry name" value="Glycogen Phosphorylase B"/>
    <property type="match status" value="2"/>
</dbReference>
<feature type="coiled-coil region" evidence="2">
    <location>
        <begin position="341"/>
        <end position="368"/>
    </location>
</feature>
<evidence type="ECO:0000313" key="4">
    <source>
        <dbReference type="Proteomes" id="UP000646484"/>
    </source>
</evidence>
<evidence type="ECO:0000313" key="3">
    <source>
        <dbReference type="EMBL" id="MBC5621850.1"/>
    </source>
</evidence>
<dbReference type="PANTHER" id="PTHR46401">
    <property type="entry name" value="GLYCOSYLTRANSFERASE WBBK-RELATED"/>
    <property type="match status" value="1"/>
</dbReference>
<accession>A0ABR7D2Y3</accession>
<dbReference type="RefSeq" id="WP_186976288.1">
    <property type="nucleotide sequence ID" value="NZ_JACOOH010000005.1"/>
</dbReference>
<name>A0ABR7D2Y3_9BACT</name>
<dbReference type="PANTHER" id="PTHR46401:SF2">
    <property type="entry name" value="GLYCOSYLTRANSFERASE WBBK-RELATED"/>
    <property type="match status" value="1"/>
</dbReference>
<gene>
    <name evidence="3" type="ORF">H8S64_12150</name>
</gene>
<evidence type="ECO:0000256" key="1">
    <source>
        <dbReference type="ARBA" id="ARBA00022679"/>
    </source>
</evidence>
<reference evidence="3 4" key="1">
    <citation type="submission" date="2020-08" db="EMBL/GenBank/DDBJ databases">
        <title>Genome public.</title>
        <authorList>
            <person name="Liu C."/>
            <person name="Sun Q."/>
        </authorList>
    </citation>
    <scope>NUCLEOTIDE SEQUENCE [LARGE SCALE GENOMIC DNA]</scope>
    <source>
        <strain evidence="3 4">NSJ-56</strain>
    </source>
</reference>
<keyword evidence="1" id="KW-0808">Transferase</keyword>
<comment type="caution">
    <text evidence="3">The sequence shown here is derived from an EMBL/GenBank/DDBJ whole genome shotgun (WGS) entry which is preliminary data.</text>
</comment>